<comment type="caution">
    <text evidence="1">The sequence shown here is derived from an EMBL/GenBank/DDBJ whole genome shotgun (WGS) entry which is preliminary data.</text>
</comment>
<dbReference type="InterPro" id="IPR009836">
    <property type="entry name" value="GRDP-like"/>
</dbReference>
<gene>
    <name evidence="1" type="ORF">EW145_g6566</name>
</gene>
<protein>
    <submittedName>
        <fullName evidence="1">Uncharacterized protein</fullName>
    </submittedName>
</protein>
<dbReference type="PANTHER" id="PTHR34365">
    <property type="entry name" value="ENOLASE (DUF1399)"/>
    <property type="match status" value="1"/>
</dbReference>
<dbReference type="EMBL" id="SGPK01000508">
    <property type="protein sequence ID" value="THH03055.1"/>
    <property type="molecule type" value="Genomic_DNA"/>
</dbReference>
<reference evidence="1 2" key="1">
    <citation type="submission" date="2019-02" db="EMBL/GenBank/DDBJ databases">
        <title>Genome sequencing of the rare red list fungi Phellinidium pouzarii.</title>
        <authorList>
            <person name="Buettner E."/>
            <person name="Kellner H."/>
        </authorList>
    </citation>
    <scope>NUCLEOTIDE SEQUENCE [LARGE SCALE GENOMIC DNA]</scope>
    <source>
        <strain evidence="1 2">DSM 108285</strain>
    </source>
</reference>
<organism evidence="1 2">
    <name type="scientific">Phellinidium pouzarii</name>
    <dbReference type="NCBI Taxonomy" id="167371"/>
    <lineage>
        <taxon>Eukaryota</taxon>
        <taxon>Fungi</taxon>
        <taxon>Dikarya</taxon>
        <taxon>Basidiomycota</taxon>
        <taxon>Agaricomycotina</taxon>
        <taxon>Agaricomycetes</taxon>
        <taxon>Hymenochaetales</taxon>
        <taxon>Hymenochaetaceae</taxon>
        <taxon>Phellinidium</taxon>
    </lineage>
</organism>
<evidence type="ECO:0000313" key="1">
    <source>
        <dbReference type="EMBL" id="THH03055.1"/>
    </source>
</evidence>
<accession>A0A4S4KWE4</accession>
<dbReference type="Proteomes" id="UP000308199">
    <property type="component" value="Unassembled WGS sequence"/>
</dbReference>
<sequence>MASADVLPITRDLLTDVIFDSPTRHEQFKATLLRLSPLVSIDRVKDQILFIGAWLKFYQKSEDTGILNALLSRGVYRFELWLTRIIGRSFVKNGLLKLCEVPPIDVAMMLHACILSPHRYYEDGLVRFPQLLKIGAFPLEQIAALINPRTYEFTATSDQINHWKERTGVPFDPLSYKDEVKDVTITCPSCEEDLDVAWEDNGRGYEESAFLRICQKCGLSVSHDRLRVAKFLKDLPDISTSDQAMLRGTLLNVNGDVELARARLIALHVTKALRKDDGSLPLLSETSMAEIFQVLSQNSQTKLRRDHIAILLRPYAQGTPFTHDLVKAVQGLHRFHLDLGDTGCFNPEYLSGPCKELSVACKKYDAFLELIAFPEGVDGAVPSIDLDLVWHTHQLDGLLYRKTVVELTGVYADHISCTEDPEFFGQQSVV</sequence>
<name>A0A4S4KWE4_9AGAM</name>
<dbReference type="PANTHER" id="PTHR34365:SF7">
    <property type="entry name" value="GLYCINE-RICH DOMAIN-CONTAINING PROTEIN 1"/>
    <property type="match status" value="1"/>
</dbReference>
<proteinExistence type="predicted"/>
<keyword evidence="2" id="KW-1185">Reference proteome</keyword>
<dbReference type="OrthoDB" id="2684236at2759"/>
<evidence type="ECO:0000313" key="2">
    <source>
        <dbReference type="Proteomes" id="UP000308199"/>
    </source>
</evidence>
<dbReference type="AlphaFoldDB" id="A0A4S4KWE4"/>
<dbReference type="Pfam" id="PF07173">
    <property type="entry name" value="GRDP-like"/>
    <property type="match status" value="1"/>
</dbReference>